<comment type="caution">
    <text evidence="8">The sequence shown here is derived from an EMBL/GenBank/DDBJ whole genome shotgun (WGS) entry which is preliminary data.</text>
</comment>
<accession>A0A9W8B2K4</accession>
<dbReference type="Pfam" id="PF08640">
    <property type="entry name" value="U3_assoc_6"/>
    <property type="match status" value="1"/>
</dbReference>
<dbReference type="AlphaFoldDB" id="A0A9W8B2K4"/>
<organism evidence="8 9">
    <name type="scientific">Dimargaris verticillata</name>
    <dbReference type="NCBI Taxonomy" id="2761393"/>
    <lineage>
        <taxon>Eukaryota</taxon>
        <taxon>Fungi</taxon>
        <taxon>Fungi incertae sedis</taxon>
        <taxon>Zoopagomycota</taxon>
        <taxon>Kickxellomycotina</taxon>
        <taxon>Dimargaritomycetes</taxon>
        <taxon>Dimargaritales</taxon>
        <taxon>Dimargaritaceae</taxon>
        <taxon>Dimargaris</taxon>
    </lineage>
</organism>
<comment type="similarity">
    <text evidence="2">Belongs to the UTP6 family.</text>
</comment>
<dbReference type="InterPro" id="IPR013949">
    <property type="entry name" value="Utp6"/>
</dbReference>
<dbReference type="SMART" id="SM00386">
    <property type="entry name" value="HAT"/>
    <property type="match status" value="7"/>
</dbReference>
<dbReference type="OrthoDB" id="28112at2759"/>
<dbReference type="GO" id="GO:0032040">
    <property type="term" value="C:small-subunit processome"/>
    <property type="evidence" value="ECO:0007669"/>
    <property type="project" value="TreeGrafter"/>
</dbReference>
<keyword evidence="3" id="KW-0698">rRNA processing</keyword>
<feature type="region of interest" description="Disordered" evidence="6">
    <location>
        <begin position="79"/>
        <end position="98"/>
    </location>
</feature>
<dbReference type="Gene3D" id="1.25.40.10">
    <property type="entry name" value="Tetratricopeptide repeat domain"/>
    <property type="match status" value="2"/>
</dbReference>
<keyword evidence="9" id="KW-1185">Reference proteome</keyword>
<evidence type="ECO:0000256" key="4">
    <source>
        <dbReference type="ARBA" id="ARBA00022737"/>
    </source>
</evidence>
<name>A0A9W8B2K4_9FUNG</name>
<dbReference type="GO" id="GO:0030515">
    <property type="term" value="F:snoRNA binding"/>
    <property type="evidence" value="ECO:0007669"/>
    <property type="project" value="InterPro"/>
</dbReference>
<evidence type="ECO:0000259" key="7">
    <source>
        <dbReference type="Pfam" id="PF08640"/>
    </source>
</evidence>
<protein>
    <submittedName>
        <fullName evidence="8">U3 snoRNP protein</fullName>
    </submittedName>
</protein>
<sequence>MTDKVNLRLEQTFEELEEYERRGLFTGPEIKSIVSKRTHFEQLVARPDPKKTDYLRYIAYELNLHRLRRERVQKAKYYVPPPPTEEERAAKNAAKDKGAKQSASAYKFVKKQFRYLKNQRFMTKVGQARLASLFRRALRVFPEDIYLWQQYIASFQTWSPEVVQQVYVAAIRAHPTRPVFWLGAASWQYSVRTDVFSARSLFQRGLRLNPDSKHLWLEYFRMELHYVEKLRQRRVLAKSIADSTGLTADDDGDDKESDGEKDDTVADEQAFDLPRLPEEATVTDSAQPTLTTQIAFEEGAVPLIVYKNAVQAIPDDLDFRMGFVAIYKQFPYQIQGAKEVYRDLTTAFPTDPKALRCVAEEPLTFVYPDTVWYVRALAKTHRSLSQMLKQFPTTAMYLEAHTALAKALKHTLDNHALRSFIIQALHCWMQQVNDARDGSELLQTSDYSMAIAQWAMGYANIYRELKATALKSQISELEDAVPILKTALAIVEKTNRTVPQADEPWLIRVQLLKTLLVMESADPVADIDQAIHSQSRSAEFLAIYEQAVKRSDGSLTLWDEYIAFLTSQWELDVQALGLTIKGLQTQSTDAPTLPKLAAINTTVHDKFHALVKRAHLHPSSDSTNLKSLVEVEFVNWATKAGGLPYLRQVYQRLIKTSVPTASFYDRCIKLEKRYNRDEPAIISRLFERFVYVNPQSHQPWLGYLYFVYSQGDYERLAQVYWKAYRATQAKAILELGYKVLLDEKSSLVKSGGNA</sequence>
<evidence type="ECO:0000313" key="8">
    <source>
        <dbReference type="EMBL" id="KAJ1981622.1"/>
    </source>
</evidence>
<keyword evidence="4" id="KW-0677">Repeat</keyword>
<dbReference type="PANTHER" id="PTHR23271">
    <property type="entry name" value="HEPATOCELLULAR CARCINOMA-ASSOCIATED ANTIGEN 66"/>
    <property type="match status" value="1"/>
</dbReference>
<dbReference type="PANTHER" id="PTHR23271:SF1">
    <property type="entry name" value="U3 SMALL NUCLEOLAR RNA-ASSOCIATED PROTEIN 6 HOMOLOG"/>
    <property type="match status" value="1"/>
</dbReference>
<proteinExistence type="inferred from homology"/>
<evidence type="ECO:0000256" key="1">
    <source>
        <dbReference type="ARBA" id="ARBA00004604"/>
    </source>
</evidence>
<dbReference type="SUPFAM" id="SSF48452">
    <property type="entry name" value="TPR-like"/>
    <property type="match status" value="2"/>
</dbReference>
<dbReference type="InterPro" id="IPR011990">
    <property type="entry name" value="TPR-like_helical_dom_sf"/>
</dbReference>
<feature type="compositionally biased region" description="Basic and acidic residues" evidence="6">
    <location>
        <begin position="85"/>
        <end position="98"/>
    </location>
</feature>
<evidence type="ECO:0000256" key="5">
    <source>
        <dbReference type="ARBA" id="ARBA00023242"/>
    </source>
</evidence>
<feature type="region of interest" description="Disordered" evidence="6">
    <location>
        <begin position="246"/>
        <end position="270"/>
    </location>
</feature>
<dbReference type="InterPro" id="IPR055347">
    <property type="entry name" value="UTP6_N"/>
</dbReference>
<keyword evidence="5" id="KW-0539">Nucleus</keyword>
<feature type="compositionally biased region" description="Acidic residues" evidence="6">
    <location>
        <begin position="248"/>
        <end position="270"/>
    </location>
</feature>
<dbReference type="GO" id="GO:0034388">
    <property type="term" value="C:Pwp2p-containing subcomplex of 90S preribosome"/>
    <property type="evidence" value="ECO:0007669"/>
    <property type="project" value="TreeGrafter"/>
</dbReference>
<dbReference type="GO" id="GO:0000462">
    <property type="term" value="P:maturation of SSU-rRNA from tricistronic rRNA transcript (SSU-rRNA, 5.8S rRNA, LSU-rRNA)"/>
    <property type="evidence" value="ECO:0007669"/>
    <property type="project" value="InterPro"/>
</dbReference>
<evidence type="ECO:0000256" key="6">
    <source>
        <dbReference type="SAM" id="MobiDB-lite"/>
    </source>
</evidence>
<evidence type="ECO:0000256" key="2">
    <source>
        <dbReference type="ARBA" id="ARBA00010734"/>
    </source>
</evidence>
<evidence type="ECO:0000313" key="9">
    <source>
        <dbReference type="Proteomes" id="UP001151582"/>
    </source>
</evidence>
<dbReference type="EMBL" id="JANBQB010000118">
    <property type="protein sequence ID" value="KAJ1981622.1"/>
    <property type="molecule type" value="Genomic_DNA"/>
</dbReference>
<comment type="subcellular location">
    <subcellularLocation>
        <location evidence="1">Nucleus</location>
        <location evidence="1">Nucleolus</location>
    </subcellularLocation>
</comment>
<reference evidence="8" key="1">
    <citation type="submission" date="2022-07" db="EMBL/GenBank/DDBJ databases">
        <title>Phylogenomic reconstructions and comparative analyses of Kickxellomycotina fungi.</title>
        <authorList>
            <person name="Reynolds N.K."/>
            <person name="Stajich J.E."/>
            <person name="Barry K."/>
            <person name="Grigoriev I.V."/>
            <person name="Crous P."/>
            <person name="Smith M.E."/>
        </authorList>
    </citation>
    <scope>NUCLEOTIDE SEQUENCE</scope>
    <source>
        <strain evidence="8">RSA 567</strain>
    </source>
</reference>
<dbReference type="Proteomes" id="UP001151582">
    <property type="component" value="Unassembled WGS sequence"/>
</dbReference>
<feature type="domain" description="U3 small nucleolar RNA-associated protein 6 N-terminal" evidence="7">
    <location>
        <begin position="9"/>
        <end position="85"/>
    </location>
</feature>
<evidence type="ECO:0000256" key="3">
    <source>
        <dbReference type="ARBA" id="ARBA00022552"/>
    </source>
</evidence>
<gene>
    <name evidence="8" type="primary">UTP6</name>
    <name evidence="8" type="ORF">H4R34_002004</name>
</gene>
<dbReference type="InterPro" id="IPR003107">
    <property type="entry name" value="HAT"/>
</dbReference>